<proteinExistence type="predicted"/>
<dbReference type="EMBL" id="CAMAPB010000013">
    <property type="protein sequence ID" value="CAH9055263.1"/>
    <property type="molecule type" value="Genomic_DNA"/>
</dbReference>
<comment type="caution">
    <text evidence="2">The sequence shown here is derived from an EMBL/GenBank/DDBJ whole genome shotgun (WGS) entry which is preliminary data.</text>
</comment>
<accession>A0A9W4QVS6</accession>
<keyword evidence="3" id="KW-1185">Reference proteome</keyword>
<feature type="signal peptide" evidence="1">
    <location>
        <begin position="1"/>
        <end position="19"/>
    </location>
</feature>
<dbReference type="AlphaFoldDB" id="A0A9W4QVS6"/>
<evidence type="ECO:0008006" key="4">
    <source>
        <dbReference type="Google" id="ProtNLM"/>
    </source>
</evidence>
<sequence length="143" mass="15573">MKTQLLLAASLFVSVTASAQSNAYYSKDNKLESNLCVVSANEGFSAARKMAAKHGIYLSRYSKSILCNGQDIRDIAKQQTAAQPAASKVEVFAKDSHQETQLCITALKQGLQPVRKQIGNLNTLKCNGQNVTDFVKRYQSAAI</sequence>
<gene>
    <name evidence="2" type="ORF">PSEHALCIP103_01202</name>
</gene>
<protein>
    <recommendedName>
        <fullName evidence="4">Exonuclease III</fullName>
    </recommendedName>
</protein>
<name>A0A9W4QVS6_PSEHA</name>
<evidence type="ECO:0000313" key="2">
    <source>
        <dbReference type="EMBL" id="CAH9055263.1"/>
    </source>
</evidence>
<keyword evidence="1" id="KW-0732">Signal</keyword>
<dbReference type="RefSeq" id="WP_262976382.1">
    <property type="nucleotide sequence ID" value="NZ_CAMAPB010000013.1"/>
</dbReference>
<reference evidence="2" key="1">
    <citation type="submission" date="2022-07" db="EMBL/GenBank/DDBJ databases">
        <authorList>
            <person name="Criscuolo A."/>
        </authorList>
    </citation>
    <scope>NUCLEOTIDE SEQUENCE</scope>
    <source>
        <strain evidence="2">CIP103197</strain>
    </source>
</reference>
<evidence type="ECO:0000313" key="3">
    <source>
        <dbReference type="Proteomes" id="UP001152447"/>
    </source>
</evidence>
<evidence type="ECO:0000256" key="1">
    <source>
        <dbReference type="SAM" id="SignalP"/>
    </source>
</evidence>
<dbReference type="Proteomes" id="UP001152447">
    <property type="component" value="Unassembled WGS sequence"/>
</dbReference>
<organism evidence="2 3">
    <name type="scientific">Pseudoalteromonas haloplanktis</name>
    <name type="common">Alteromonas haloplanktis</name>
    <dbReference type="NCBI Taxonomy" id="228"/>
    <lineage>
        <taxon>Bacteria</taxon>
        <taxon>Pseudomonadati</taxon>
        <taxon>Pseudomonadota</taxon>
        <taxon>Gammaproteobacteria</taxon>
        <taxon>Alteromonadales</taxon>
        <taxon>Pseudoalteromonadaceae</taxon>
        <taxon>Pseudoalteromonas</taxon>
    </lineage>
</organism>
<feature type="chain" id="PRO_5040726320" description="Exonuclease III" evidence="1">
    <location>
        <begin position="20"/>
        <end position="143"/>
    </location>
</feature>